<keyword evidence="1" id="KW-1133">Transmembrane helix</keyword>
<proteinExistence type="predicted"/>
<feature type="transmembrane region" description="Helical" evidence="1">
    <location>
        <begin position="33"/>
        <end position="52"/>
    </location>
</feature>
<reference evidence="2 3" key="1">
    <citation type="submission" date="2014-04" db="EMBL/GenBank/DDBJ databases">
        <title>Evolutionary Origins and Diversification of the Mycorrhizal Mutualists.</title>
        <authorList>
            <consortium name="DOE Joint Genome Institute"/>
            <consortium name="Mycorrhizal Genomics Consortium"/>
            <person name="Kohler A."/>
            <person name="Kuo A."/>
            <person name="Nagy L.G."/>
            <person name="Floudas D."/>
            <person name="Copeland A."/>
            <person name="Barry K.W."/>
            <person name="Cichocki N."/>
            <person name="Veneault-Fourrey C."/>
            <person name="LaButti K."/>
            <person name="Lindquist E.A."/>
            <person name="Lipzen A."/>
            <person name="Lundell T."/>
            <person name="Morin E."/>
            <person name="Murat C."/>
            <person name="Riley R."/>
            <person name="Ohm R."/>
            <person name="Sun H."/>
            <person name="Tunlid A."/>
            <person name="Henrissat B."/>
            <person name="Grigoriev I.V."/>
            <person name="Hibbett D.S."/>
            <person name="Martin F."/>
        </authorList>
    </citation>
    <scope>NUCLEOTIDE SEQUENCE [LARGE SCALE GENOMIC DNA]</scope>
    <source>
        <strain evidence="2 3">FD-317 M1</strain>
    </source>
</reference>
<organism evidence="2 3">
    <name type="scientific">Collybiopsis luxurians FD-317 M1</name>
    <dbReference type="NCBI Taxonomy" id="944289"/>
    <lineage>
        <taxon>Eukaryota</taxon>
        <taxon>Fungi</taxon>
        <taxon>Dikarya</taxon>
        <taxon>Basidiomycota</taxon>
        <taxon>Agaricomycotina</taxon>
        <taxon>Agaricomycetes</taxon>
        <taxon>Agaricomycetidae</taxon>
        <taxon>Agaricales</taxon>
        <taxon>Marasmiineae</taxon>
        <taxon>Omphalotaceae</taxon>
        <taxon>Collybiopsis</taxon>
        <taxon>Collybiopsis luxurians</taxon>
    </lineage>
</organism>
<evidence type="ECO:0000256" key="1">
    <source>
        <dbReference type="SAM" id="Phobius"/>
    </source>
</evidence>
<accession>A0A0D0BX97</accession>
<dbReference type="Proteomes" id="UP000053593">
    <property type="component" value="Unassembled WGS sequence"/>
</dbReference>
<name>A0A0D0BX97_9AGAR</name>
<sequence>MFLANSSIQIYDLVFDEQSVTQDTHLFALNWDVLAVFFSFSVNFVTTALIIWKAW</sequence>
<evidence type="ECO:0000313" key="3">
    <source>
        <dbReference type="Proteomes" id="UP000053593"/>
    </source>
</evidence>
<dbReference type="AlphaFoldDB" id="A0A0D0BX97"/>
<protein>
    <submittedName>
        <fullName evidence="2">Uncharacterized protein</fullName>
    </submittedName>
</protein>
<dbReference type="HOGENOM" id="CLU_3032551_0_0_1"/>
<keyword evidence="1" id="KW-0812">Transmembrane</keyword>
<keyword evidence="1" id="KW-0472">Membrane</keyword>
<dbReference type="EMBL" id="KN834930">
    <property type="protein sequence ID" value="KIK50117.1"/>
    <property type="molecule type" value="Genomic_DNA"/>
</dbReference>
<keyword evidence="3" id="KW-1185">Reference proteome</keyword>
<gene>
    <name evidence="2" type="ORF">GYMLUDRAFT_494357</name>
</gene>
<evidence type="ECO:0000313" key="2">
    <source>
        <dbReference type="EMBL" id="KIK50117.1"/>
    </source>
</evidence>